<dbReference type="InterPro" id="IPR052055">
    <property type="entry name" value="Hepadnavirus_pol/RT"/>
</dbReference>
<dbReference type="Proteomes" id="UP000601435">
    <property type="component" value="Unassembled WGS sequence"/>
</dbReference>
<dbReference type="PANTHER" id="PTHR33050:SF7">
    <property type="entry name" value="RIBONUCLEASE H"/>
    <property type="match status" value="1"/>
</dbReference>
<name>A0A813A9C8_9DINO</name>
<evidence type="ECO:0000313" key="1">
    <source>
        <dbReference type="EMBL" id="CAE7859938.1"/>
    </source>
</evidence>
<proteinExistence type="predicted"/>
<dbReference type="PANTHER" id="PTHR33050">
    <property type="entry name" value="REVERSE TRANSCRIPTASE DOMAIN-CONTAINING PROTEIN"/>
    <property type="match status" value="1"/>
</dbReference>
<reference evidence="1" key="1">
    <citation type="submission" date="2021-02" db="EMBL/GenBank/DDBJ databases">
        <authorList>
            <person name="Dougan E. K."/>
            <person name="Rhodes N."/>
            <person name="Thang M."/>
            <person name="Chan C."/>
        </authorList>
    </citation>
    <scope>NUCLEOTIDE SEQUENCE</scope>
</reference>
<dbReference type="InterPro" id="IPR043502">
    <property type="entry name" value="DNA/RNA_pol_sf"/>
</dbReference>
<protein>
    <submittedName>
        <fullName evidence="1">ANKRD50 protein</fullName>
    </submittedName>
</protein>
<dbReference type="AlphaFoldDB" id="A0A813A9C8"/>
<sequence>INKAARVAAMQQPRGALSEVVPEWKLVVYVLLPRSVGADPFAGAKRLKQAWPVPEDVRVLPGLKTLPADSQLLSRTQSGGNLSPQLQQEMQQLNGSWVLRVGIPWDPIEFIGQAGKLGHPFHQLSKSNKPLEELIEQLVYKPSVVRSKRKSYIERWSRRAKALEPEEAKLKAGMSQHRRKILDSKRILLFKEMLEDIRYDDIGVVQEIIEGATLTGDIPVTGVLDAKLKPARIDVSELMEISEQVKQQIRHRTVSCGNRETDALLWSKTLEEVDKGHLEGPFEFESVPEDCLISSRFPIMQGDKLRPIDNYSSSLINDTVTVSEKPVTHSIDEIALLITKLSRVARKKGLKELFGKTADLKSAYRQLAIADESLRFSYLAVYDPTEDKPKVFRQLAVPFGSTKAVYFFLRVARALWTILVKGALVPTTNYFDDFVLLALNGDRSSCSYAFNEVMKLLGWKLSEDKTTEWNTSFEALGVLFEIDQTGSGVLRVKNTERRRKELTSSIAGFLDSGMMTQKEALQLRGRL</sequence>
<feature type="non-terminal residue" evidence="1">
    <location>
        <position position="1"/>
    </location>
</feature>
<dbReference type="EMBL" id="CAJNJA010056789">
    <property type="protein sequence ID" value="CAE7859938.1"/>
    <property type="molecule type" value="Genomic_DNA"/>
</dbReference>
<accession>A0A813A9C8</accession>
<organism evidence="1 2">
    <name type="scientific">Symbiodinium necroappetens</name>
    <dbReference type="NCBI Taxonomy" id="1628268"/>
    <lineage>
        <taxon>Eukaryota</taxon>
        <taxon>Sar</taxon>
        <taxon>Alveolata</taxon>
        <taxon>Dinophyceae</taxon>
        <taxon>Suessiales</taxon>
        <taxon>Symbiodiniaceae</taxon>
        <taxon>Symbiodinium</taxon>
    </lineage>
</organism>
<gene>
    <name evidence="1" type="primary">ANKRD50</name>
    <name evidence="1" type="ORF">SNEC2469_LOCUS27189</name>
</gene>
<dbReference type="SUPFAM" id="SSF56672">
    <property type="entry name" value="DNA/RNA polymerases"/>
    <property type="match status" value="1"/>
</dbReference>
<dbReference type="OrthoDB" id="443967at2759"/>
<comment type="caution">
    <text evidence="1">The sequence shown here is derived from an EMBL/GenBank/DDBJ whole genome shotgun (WGS) entry which is preliminary data.</text>
</comment>
<keyword evidence="2" id="KW-1185">Reference proteome</keyword>
<evidence type="ECO:0000313" key="2">
    <source>
        <dbReference type="Proteomes" id="UP000601435"/>
    </source>
</evidence>